<keyword evidence="2" id="KW-0805">Transcription regulation</keyword>
<dbReference type="Gene3D" id="3.40.50.2300">
    <property type="match status" value="1"/>
</dbReference>
<dbReference type="EMBL" id="VOSK01000052">
    <property type="protein sequence ID" value="MPR26516.1"/>
    <property type="molecule type" value="Genomic_DNA"/>
</dbReference>
<accession>A0A5N7MRA1</accession>
<dbReference type="SUPFAM" id="SSF52172">
    <property type="entry name" value="CheY-like"/>
    <property type="match status" value="1"/>
</dbReference>
<protein>
    <submittedName>
        <fullName evidence="6">Response regulator</fullName>
    </submittedName>
</protein>
<dbReference type="Pfam" id="PF00072">
    <property type="entry name" value="Response_reg"/>
    <property type="match status" value="1"/>
</dbReference>
<feature type="modified residue" description="4-aspartylphosphate" evidence="4">
    <location>
        <position position="62"/>
    </location>
</feature>
<dbReference type="SMART" id="SM00448">
    <property type="entry name" value="REC"/>
    <property type="match status" value="1"/>
</dbReference>
<evidence type="ECO:0000313" key="6">
    <source>
        <dbReference type="EMBL" id="MPR26516.1"/>
    </source>
</evidence>
<dbReference type="GO" id="GO:0000160">
    <property type="term" value="P:phosphorelay signal transduction system"/>
    <property type="evidence" value="ECO:0007669"/>
    <property type="project" value="InterPro"/>
</dbReference>
<dbReference type="InterPro" id="IPR050595">
    <property type="entry name" value="Bact_response_regulator"/>
</dbReference>
<reference evidence="6 7" key="1">
    <citation type="journal article" date="2019" name="Syst. Appl. Microbiol.">
        <title>Microvirga tunisiensis sp. nov., a root nodule symbiotic bacterium isolated from Lupinus micranthus and L. luteus grown in Northern Tunisia.</title>
        <authorList>
            <person name="Msaddak A."/>
            <person name="Rejili M."/>
            <person name="Duran D."/>
            <person name="Mars M."/>
            <person name="Palacios J.M."/>
            <person name="Ruiz-Argueso T."/>
            <person name="Rey L."/>
            <person name="Imperial J."/>
        </authorList>
    </citation>
    <scope>NUCLEOTIDE SEQUENCE [LARGE SCALE GENOMIC DNA]</scope>
    <source>
        <strain evidence="6 7">Lmie10</strain>
    </source>
</reference>
<evidence type="ECO:0000256" key="1">
    <source>
        <dbReference type="ARBA" id="ARBA00022553"/>
    </source>
</evidence>
<gene>
    <name evidence="6" type="ORF">FS320_15140</name>
</gene>
<evidence type="ECO:0000313" key="7">
    <source>
        <dbReference type="Proteomes" id="UP000403266"/>
    </source>
</evidence>
<feature type="domain" description="Response regulatory" evidence="5">
    <location>
        <begin position="11"/>
        <end position="125"/>
    </location>
</feature>
<dbReference type="PROSITE" id="PS50110">
    <property type="entry name" value="RESPONSE_REGULATORY"/>
    <property type="match status" value="1"/>
</dbReference>
<sequence length="131" mass="14556">MRPGQSITPPVVLVVEDEPLVRMTAVDELDEAGFPVLEAKNADEALAVLEAHSDEVQVLFTDVDMPGSMNGMALAEQVYRRWPHVLLLISSGHARPRPDEIPDHGHFLPKPYRAATLVRHITEMMQILRGS</sequence>
<keyword evidence="7" id="KW-1185">Reference proteome</keyword>
<evidence type="ECO:0000256" key="2">
    <source>
        <dbReference type="ARBA" id="ARBA00023015"/>
    </source>
</evidence>
<keyword evidence="3" id="KW-0804">Transcription</keyword>
<evidence type="ECO:0000256" key="4">
    <source>
        <dbReference type="PROSITE-ProRule" id="PRU00169"/>
    </source>
</evidence>
<dbReference type="RefSeq" id="WP_162003016.1">
    <property type="nucleotide sequence ID" value="NZ_VOSJ01000052.1"/>
</dbReference>
<organism evidence="6 7">
    <name type="scientific">Microvirga tunisiensis</name>
    <dbReference type="NCBI Taxonomy" id="2108360"/>
    <lineage>
        <taxon>Bacteria</taxon>
        <taxon>Pseudomonadati</taxon>
        <taxon>Pseudomonadota</taxon>
        <taxon>Alphaproteobacteria</taxon>
        <taxon>Hyphomicrobiales</taxon>
        <taxon>Methylobacteriaceae</taxon>
        <taxon>Microvirga</taxon>
    </lineage>
</organism>
<dbReference type="PANTHER" id="PTHR44591:SF3">
    <property type="entry name" value="RESPONSE REGULATORY DOMAIN-CONTAINING PROTEIN"/>
    <property type="match status" value="1"/>
</dbReference>
<comment type="caution">
    <text evidence="6">The sequence shown here is derived from an EMBL/GenBank/DDBJ whole genome shotgun (WGS) entry which is preliminary data.</text>
</comment>
<dbReference type="PANTHER" id="PTHR44591">
    <property type="entry name" value="STRESS RESPONSE REGULATOR PROTEIN 1"/>
    <property type="match status" value="1"/>
</dbReference>
<dbReference type="InterPro" id="IPR001789">
    <property type="entry name" value="Sig_transdc_resp-reg_receiver"/>
</dbReference>
<name>A0A5N7MRA1_9HYPH</name>
<keyword evidence="1 4" id="KW-0597">Phosphoprotein</keyword>
<dbReference type="InterPro" id="IPR011006">
    <property type="entry name" value="CheY-like_superfamily"/>
</dbReference>
<dbReference type="AlphaFoldDB" id="A0A5N7MRA1"/>
<evidence type="ECO:0000259" key="5">
    <source>
        <dbReference type="PROSITE" id="PS50110"/>
    </source>
</evidence>
<proteinExistence type="predicted"/>
<dbReference type="Proteomes" id="UP000403266">
    <property type="component" value="Unassembled WGS sequence"/>
</dbReference>
<evidence type="ECO:0000256" key="3">
    <source>
        <dbReference type="ARBA" id="ARBA00023163"/>
    </source>
</evidence>